<accession>A0ABD1XLE8</accession>
<evidence type="ECO:0000259" key="1">
    <source>
        <dbReference type="Pfam" id="PF14309"/>
    </source>
</evidence>
<organism evidence="2 3">
    <name type="scientific">Riccia fluitans</name>
    <dbReference type="NCBI Taxonomy" id="41844"/>
    <lineage>
        <taxon>Eukaryota</taxon>
        <taxon>Viridiplantae</taxon>
        <taxon>Streptophyta</taxon>
        <taxon>Embryophyta</taxon>
        <taxon>Marchantiophyta</taxon>
        <taxon>Marchantiopsida</taxon>
        <taxon>Marchantiidae</taxon>
        <taxon>Marchantiales</taxon>
        <taxon>Ricciaceae</taxon>
        <taxon>Riccia</taxon>
    </lineage>
</organism>
<dbReference type="AlphaFoldDB" id="A0ABD1XLE8"/>
<gene>
    <name evidence="2" type="ORF">R1flu_028344</name>
</gene>
<dbReference type="Pfam" id="PF14309">
    <property type="entry name" value="DUF4378"/>
    <property type="match status" value="1"/>
</dbReference>
<reference evidence="2 3" key="1">
    <citation type="submission" date="2024-09" db="EMBL/GenBank/DDBJ databases">
        <title>Chromosome-scale assembly of Riccia fluitans.</title>
        <authorList>
            <person name="Paukszto L."/>
            <person name="Sawicki J."/>
            <person name="Karawczyk K."/>
            <person name="Piernik-Szablinska J."/>
            <person name="Szczecinska M."/>
            <person name="Mazdziarz M."/>
        </authorList>
    </citation>
    <scope>NUCLEOTIDE SEQUENCE [LARGE SCALE GENOMIC DNA]</scope>
    <source>
        <strain evidence="2">Rf_01</strain>
        <tissue evidence="2">Aerial parts of the thallus</tissue>
    </source>
</reference>
<protein>
    <recommendedName>
        <fullName evidence="1">DUF4378 domain-containing protein</fullName>
    </recommendedName>
</protein>
<dbReference type="EMBL" id="JBHFFA010000008">
    <property type="protein sequence ID" value="KAL2609771.1"/>
    <property type="molecule type" value="Genomic_DNA"/>
</dbReference>
<keyword evidence="3" id="KW-1185">Reference proteome</keyword>
<comment type="caution">
    <text evidence="2">The sequence shown here is derived from an EMBL/GenBank/DDBJ whole genome shotgun (WGS) entry which is preliminary data.</text>
</comment>
<dbReference type="Proteomes" id="UP001605036">
    <property type="component" value="Unassembled WGS sequence"/>
</dbReference>
<evidence type="ECO:0000313" key="2">
    <source>
        <dbReference type="EMBL" id="KAL2609771.1"/>
    </source>
</evidence>
<evidence type="ECO:0000313" key="3">
    <source>
        <dbReference type="Proteomes" id="UP001605036"/>
    </source>
</evidence>
<proteinExistence type="predicted"/>
<dbReference type="InterPro" id="IPR025486">
    <property type="entry name" value="DUF4378"/>
</dbReference>
<feature type="domain" description="DUF4378" evidence="1">
    <location>
        <begin position="4"/>
        <end position="99"/>
    </location>
</feature>
<name>A0ABD1XLE8_9MARC</name>
<sequence>MCHLFDVVNELLTKKLGPYRNPRNRPTGKMLLEEIWRDITDQIGRMDPSLMVRNSSTCSSRISFVPICTNASSGWIPSPDFDTFVDRIDAELENRIFHDFWVWKLLPLFNLSEPVN</sequence>